<dbReference type="Gene3D" id="3.40.50.300">
    <property type="entry name" value="P-loop containing nucleotide triphosphate hydrolases"/>
    <property type="match status" value="1"/>
</dbReference>
<evidence type="ECO:0000313" key="4">
    <source>
        <dbReference type="EMBL" id="PKI81844.1"/>
    </source>
</evidence>
<dbReference type="SUPFAM" id="SSF52540">
    <property type="entry name" value="P-loop containing nucleoside triphosphate hydrolases"/>
    <property type="match status" value="1"/>
</dbReference>
<dbReference type="AlphaFoldDB" id="A0A2N1J5Q3"/>
<reference evidence="4 5" key="1">
    <citation type="submission" date="2017-09" db="EMBL/GenBank/DDBJ databases">
        <title>Genomics of the genus Arcobacter.</title>
        <authorList>
            <person name="Perez-Cataluna A."/>
            <person name="Figueras M.J."/>
            <person name="Salas-Masso N."/>
        </authorList>
    </citation>
    <scope>NUCLEOTIDE SEQUENCE [LARGE SCALE GENOMIC DNA]</scope>
    <source>
        <strain evidence="4 5">DSM 18005</strain>
    </source>
</reference>
<proteinExistence type="predicted"/>
<dbReference type="OrthoDB" id="5317005at2"/>
<gene>
    <name evidence="4" type="ORF">CP960_01740</name>
</gene>
<accession>A0A2N1J5Q3</accession>
<dbReference type="PANTHER" id="PTHR10605:SF56">
    <property type="entry name" value="BIFUNCTIONAL HEPARAN SULFATE N-DEACETYLASE_N-SULFOTRANSFERASE"/>
    <property type="match status" value="1"/>
</dbReference>
<dbReference type="GO" id="GO:0008146">
    <property type="term" value="F:sulfotransferase activity"/>
    <property type="evidence" value="ECO:0007669"/>
    <property type="project" value="InterPro"/>
</dbReference>
<keyword evidence="5" id="KW-1185">Reference proteome</keyword>
<dbReference type="InterPro" id="IPR037359">
    <property type="entry name" value="NST/OST"/>
</dbReference>
<comment type="caution">
    <text evidence="4">The sequence shown here is derived from an EMBL/GenBank/DDBJ whole genome shotgun (WGS) entry which is preliminary data.</text>
</comment>
<dbReference type="InterPro" id="IPR000863">
    <property type="entry name" value="Sulfotransferase_dom"/>
</dbReference>
<dbReference type="Proteomes" id="UP000233248">
    <property type="component" value="Unassembled WGS sequence"/>
</dbReference>
<dbReference type="KEGG" id="ahs:AHALO_0823"/>
<feature type="domain" description="Sulfotransferase" evidence="3">
    <location>
        <begin position="7"/>
        <end position="213"/>
    </location>
</feature>
<evidence type="ECO:0000313" key="5">
    <source>
        <dbReference type="Proteomes" id="UP000233248"/>
    </source>
</evidence>
<dbReference type="RefSeq" id="WP_101183515.1">
    <property type="nucleotide sequence ID" value="NZ_CP031218.1"/>
</dbReference>
<dbReference type="PANTHER" id="PTHR10605">
    <property type="entry name" value="HEPARAN SULFATE SULFOTRANSFERASE"/>
    <property type="match status" value="1"/>
</dbReference>
<evidence type="ECO:0000259" key="3">
    <source>
        <dbReference type="Pfam" id="PF00685"/>
    </source>
</evidence>
<evidence type="ECO:0000256" key="2">
    <source>
        <dbReference type="ARBA" id="ARBA00023180"/>
    </source>
</evidence>
<dbReference type="InterPro" id="IPR027417">
    <property type="entry name" value="P-loop_NTPase"/>
</dbReference>
<dbReference type="Pfam" id="PF00685">
    <property type="entry name" value="Sulfotransfer_1"/>
    <property type="match status" value="1"/>
</dbReference>
<dbReference type="EMBL" id="NXIF01000007">
    <property type="protein sequence ID" value="PKI81844.1"/>
    <property type="molecule type" value="Genomic_DNA"/>
</dbReference>
<organism evidence="4 5">
    <name type="scientific">Malaciobacter halophilus</name>
    <dbReference type="NCBI Taxonomy" id="197482"/>
    <lineage>
        <taxon>Bacteria</taxon>
        <taxon>Pseudomonadati</taxon>
        <taxon>Campylobacterota</taxon>
        <taxon>Epsilonproteobacteria</taxon>
        <taxon>Campylobacterales</taxon>
        <taxon>Arcobacteraceae</taxon>
        <taxon>Malaciobacter</taxon>
    </lineage>
</organism>
<name>A0A2N1J5Q3_9BACT</name>
<evidence type="ECO:0000256" key="1">
    <source>
        <dbReference type="ARBA" id="ARBA00022679"/>
    </source>
</evidence>
<keyword evidence="1" id="KW-0808">Transferase</keyword>
<keyword evidence="2" id="KW-0325">Glycoprotein</keyword>
<protein>
    <recommendedName>
        <fullName evidence="3">Sulfotransferase domain-containing protein</fullName>
    </recommendedName>
</protein>
<sequence length="300" mass="35642">MNSIIPNLFIIGAPKAGTTALANNLAQHKKIYISELKEPRYFDAHTFYDNKSDYLIKNIEEYLELFNNLEAKKSKYRLDASVFNMYSEMSIKNILQLSPDAKFIIILREPVSASVSMHSQRLAYSDPKMRELSEDFKECWKMLKGRKQGLYYPKACQNKILFRYDLLYSYELYIPQIQNLIESKNLFIGFYEDFKNSPDKFYYDIFNFLNIEHIKLQNRKHNKSLILKKSIFLEVLEIISLKSFKIREKIGLTGGLLYQFKQWFINRKKIAPKVLDNSDLNEVEEFFEKTNTYLRELKEN</sequence>